<keyword evidence="2" id="KW-1133">Transmembrane helix</keyword>
<gene>
    <name evidence="3" type="ordered locus">Bfae_12640</name>
</gene>
<dbReference type="AlphaFoldDB" id="C7MC00"/>
<feature type="compositionally biased region" description="Pro residues" evidence="1">
    <location>
        <begin position="1"/>
        <end position="27"/>
    </location>
</feature>
<organism evidence="3 4">
    <name type="scientific">Brachybacterium faecium (strain ATCC 43885 / DSM 4810 / JCM 11609 / LMG 19847 / NBRC 14762 / NCIMB 9860 / 6-10)</name>
    <dbReference type="NCBI Taxonomy" id="446465"/>
    <lineage>
        <taxon>Bacteria</taxon>
        <taxon>Bacillati</taxon>
        <taxon>Actinomycetota</taxon>
        <taxon>Actinomycetes</taxon>
        <taxon>Micrococcales</taxon>
        <taxon>Dermabacteraceae</taxon>
        <taxon>Brachybacterium</taxon>
    </lineage>
</organism>
<feature type="region of interest" description="Disordered" evidence="1">
    <location>
        <begin position="1"/>
        <end position="42"/>
    </location>
</feature>
<feature type="compositionally biased region" description="Basic and acidic residues" evidence="1">
    <location>
        <begin position="29"/>
        <end position="42"/>
    </location>
</feature>
<dbReference type="PATRIC" id="fig|446465.5.peg.1263"/>
<feature type="transmembrane region" description="Helical" evidence="2">
    <location>
        <begin position="49"/>
        <end position="75"/>
    </location>
</feature>
<evidence type="ECO:0000256" key="1">
    <source>
        <dbReference type="SAM" id="MobiDB-lite"/>
    </source>
</evidence>
<evidence type="ECO:0000313" key="3">
    <source>
        <dbReference type="EMBL" id="ACU85107.1"/>
    </source>
</evidence>
<evidence type="ECO:0008006" key="5">
    <source>
        <dbReference type="Google" id="ProtNLM"/>
    </source>
</evidence>
<evidence type="ECO:0000313" key="4">
    <source>
        <dbReference type="Proteomes" id="UP000001919"/>
    </source>
</evidence>
<dbReference type="HOGENOM" id="CLU_854360_0_0_11"/>
<reference evidence="3 4" key="1">
    <citation type="journal article" date="2009" name="Stand. Genomic Sci.">
        <title>Complete genome sequence of Brachybacterium faecium type strain (Schefferle 6-10).</title>
        <authorList>
            <person name="Lapidus A."/>
            <person name="Pukall R."/>
            <person name="Labuttii K."/>
            <person name="Copeland A."/>
            <person name="Del Rio T.G."/>
            <person name="Nolan M."/>
            <person name="Chen F."/>
            <person name="Lucas S."/>
            <person name="Tice H."/>
            <person name="Cheng J.F."/>
            <person name="Bruce D."/>
            <person name="Goodwin L."/>
            <person name="Pitluck S."/>
            <person name="Rohde M."/>
            <person name="Goker M."/>
            <person name="Pati A."/>
            <person name="Ivanova N."/>
            <person name="Mavrommatis K."/>
            <person name="Chen A."/>
            <person name="Palaniappan K."/>
            <person name="D'haeseleer P."/>
            <person name="Chain P."/>
            <person name="Bristow J."/>
            <person name="Eisen J.A."/>
            <person name="Markowitz V."/>
            <person name="Hugenholtz P."/>
            <person name="Kyrpides N.C."/>
            <person name="Klenk H.P."/>
        </authorList>
    </citation>
    <scope>NUCLEOTIDE SEQUENCE [LARGE SCALE GENOMIC DNA]</scope>
    <source>
        <strain evidence="4">ATCC 43885 / DSM 4810 / JCM 11609 / LMG 19847 / NBRC 14762 / NCIMB 9860 / 6-10</strain>
    </source>
</reference>
<dbReference type="Proteomes" id="UP000001919">
    <property type="component" value="Chromosome"/>
</dbReference>
<accession>C7MC00</accession>
<dbReference type="KEGG" id="bfa:Bfae_12640"/>
<protein>
    <recommendedName>
        <fullName evidence="5">Adhesin domain-containing protein</fullName>
    </recommendedName>
</protein>
<sequence>MSTAIPPVPRQPPPQRPSSAQQPPPSRDPLIEPGRRLSPSHARDRPWRLLVTLVGGATVLLVVLALAALSTATWLTGRGYTEIPAITQLGSPSSLSLTSRTGTVRVLPSNEVDELTLGLVEPGATTLPDPAAQVRARVTADTASDSASVDVRQPDLSFDPPWADSPQDVLLLVPAGLDLALEVSTDAGDVHIDGDYTAVEARSDVGNIRLGPVTAPQGVTASAEVGNIDIELGSPAPAAVDLSATVGDVDLLLPTDAGGRVSVTTELGDIEVAAPGTARWSVEASSEYGAVQQDPGLTEGSAEAEDDAAGILTVSSELGTIVLTR</sequence>
<name>C7MC00_BRAFD</name>
<evidence type="ECO:0000256" key="2">
    <source>
        <dbReference type="SAM" id="Phobius"/>
    </source>
</evidence>
<dbReference type="EMBL" id="CP001643">
    <property type="protein sequence ID" value="ACU85107.1"/>
    <property type="molecule type" value="Genomic_DNA"/>
</dbReference>
<dbReference type="OrthoDB" id="4792012at2"/>
<proteinExistence type="predicted"/>
<keyword evidence="4" id="KW-1185">Reference proteome</keyword>
<keyword evidence="2" id="KW-0472">Membrane</keyword>
<dbReference type="eggNOG" id="COG3595">
    <property type="taxonomic scope" value="Bacteria"/>
</dbReference>
<keyword evidence="2" id="KW-0812">Transmembrane</keyword>
<dbReference type="STRING" id="446465.Bfae_12640"/>